<evidence type="ECO:0008006" key="4">
    <source>
        <dbReference type="Google" id="ProtNLM"/>
    </source>
</evidence>
<keyword evidence="1" id="KW-1133">Transmembrane helix</keyword>
<sequence>MFVHDSAALLFRSAVQPAEVQIGQVHLGEVFENRRRVQFLRLIALLAVIALGLALRRFGYAADLPFIVVKYGGSALWGAMVYLLVALFVARSRPAAIAVTALFIAISVELFRLYHTPWLDAFRLTTAGALLLGRVFSLWNMLAYAIGIATACAFDPAHRAALSPRR</sequence>
<reference evidence="2 3" key="1">
    <citation type="journal article" date="2010" name="Stand. Genomic Sci.">
        <title>Complete genome sequence of Rhizobium leguminosarum bv. trifolii strain WSM1325, an effective microsymbiont of annual Mediterranean clovers.</title>
        <authorList>
            <person name="Reeve W."/>
            <person name="O'Hara G."/>
            <person name="Chain P."/>
            <person name="Ardley J."/>
            <person name="Brau L."/>
            <person name="Nandesena K."/>
            <person name="Tiwari R."/>
            <person name="Copeland A."/>
            <person name="Nolan M."/>
            <person name="Han C."/>
            <person name="Brettin T."/>
            <person name="Land M."/>
            <person name="Ovchinikova G."/>
            <person name="Ivanova N."/>
            <person name="Mavromatis K."/>
            <person name="Markowitz V."/>
            <person name="Kyrpides N."/>
            <person name="Melino V."/>
            <person name="Denton M."/>
            <person name="Yates R."/>
            <person name="Howieson J."/>
        </authorList>
    </citation>
    <scope>NUCLEOTIDE SEQUENCE [LARGE SCALE GENOMIC DNA]</scope>
    <source>
        <strain evidence="2 3">WSM1325</strain>
    </source>
</reference>
<dbReference type="KEGG" id="rlg:Rleg_1456"/>
<evidence type="ECO:0000313" key="2">
    <source>
        <dbReference type="EMBL" id="ACS55748.1"/>
    </source>
</evidence>
<organism evidence="2 3">
    <name type="scientific">Rhizobium leguminosarum bv. trifolii (strain WSM1325)</name>
    <dbReference type="NCBI Taxonomy" id="395491"/>
    <lineage>
        <taxon>Bacteria</taxon>
        <taxon>Pseudomonadati</taxon>
        <taxon>Pseudomonadota</taxon>
        <taxon>Alphaproteobacteria</taxon>
        <taxon>Hyphomicrobiales</taxon>
        <taxon>Rhizobiaceae</taxon>
        <taxon>Rhizobium/Agrobacterium group</taxon>
        <taxon>Rhizobium</taxon>
    </lineage>
</organism>
<evidence type="ECO:0000313" key="3">
    <source>
        <dbReference type="Proteomes" id="UP000002256"/>
    </source>
</evidence>
<dbReference type="HOGENOM" id="CLU_133181_2_0_5"/>
<dbReference type="Pfam" id="PF10990">
    <property type="entry name" value="DUF2809"/>
    <property type="match status" value="1"/>
</dbReference>
<keyword evidence="1" id="KW-0472">Membrane</keyword>
<dbReference type="EMBL" id="CP001622">
    <property type="protein sequence ID" value="ACS55748.1"/>
    <property type="molecule type" value="Genomic_DNA"/>
</dbReference>
<feature type="transmembrane region" description="Helical" evidence="1">
    <location>
        <begin position="96"/>
        <end position="115"/>
    </location>
</feature>
<accession>C6AV23</accession>
<feature type="transmembrane region" description="Helical" evidence="1">
    <location>
        <begin position="39"/>
        <end position="59"/>
    </location>
</feature>
<protein>
    <recommendedName>
        <fullName evidence="4">DUF2809 domain-containing protein</fullName>
    </recommendedName>
</protein>
<name>C6AV23_RHILS</name>
<gene>
    <name evidence="2" type="ordered locus">Rleg_1456</name>
</gene>
<evidence type="ECO:0000256" key="1">
    <source>
        <dbReference type="SAM" id="Phobius"/>
    </source>
</evidence>
<feature type="transmembrane region" description="Helical" evidence="1">
    <location>
        <begin position="135"/>
        <end position="157"/>
    </location>
</feature>
<proteinExistence type="predicted"/>
<feature type="transmembrane region" description="Helical" evidence="1">
    <location>
        <begin position="71"/>
        <end position="89"/>
    </location>
</feature>
<dbReference type="InterPro" id="IPR021257">
    <property type="entry name" value="DUF2809"/>
</dbReference>
<keyword evidence="1" id="KW-0812">Transmembrane</keyword>
<dbReference type="Proteomes" id="UP000002256">
    <property type="component" value="Chromosome"/>
</dbReference>
<dbReference type="AlphaFoldDB" id="C6AV23"/>